<comment type="caution">
    <text evidence="1">The sequence shown here is derived from an EMBL/GenBank/DDBJ whole genome shotgun (WGS) entry which is preliminary data.</text>
</comment>
<gene>
    <name evidence="1" type="ORF">PGTUg99_005083</name>
</gene>
<protein>
    <submittedName>
        <fullName evidence="1">Uncharacterized protein</fullName>
    </submittedName>
</protein>
<reference evidence="1 2" key="1">
    <citation type="submission" date="2019-05" db="EMBL/GenBank/DDBJ databases">
        <title>Emergence of the Ug99 lineage of the wheat stem rust pathogen through somatic hybridization.</title>
        <authorList>
            <person name="Li F."/>
            <person name="Upadhyaya N.M."/>
            <person name="Sperschneider J."/>
            <person name="Matny O."/>
            <person name="Nguyen-Phuc H."/>
            <person name="Mago R."/>
            <person name="Raley C."/>
            <person name="Miller M.E."/>
            <person name="Silverstein K.A.T."/>
            <person name="Henningsen E."/>
            <person name="Hirsch C.D."/>
            <person name="Visser B."/>
            <person name="Pretorius Z.A."/>
            <person name="Steffenson B.J."/>
            <person name="Schwessinger B."/>
            <person name="Dodds P.N."/>
            <person name="Figueroa M."/>
        </authorList>
    </citation>
    <scope>NUCLEOTIDE SEQUENCE [LARGE SCALE GENOMIC DNA]</scope>
    <source>
        <strain evidence="1 2">Ug99</strain>
    </source>
</reference>
<proteinExistence type="predicted"/>
<accession>A0A5B0RL18</accession>
<organism evidence="1 2">
    <name type="scientific">Puccinia graminis f. sp. tritici</name>
    <dbReference type="NCBI Taxonomy" id="56615"/>
    <lineage>
        <taxon>Eukaryota</taxon>
        <taxon>Fungi</taxon>
        <taxon>Dikarya</taxon>
        <taxon>Basidiomycota</taxon>
        <taxon>Pucciniomycotina</taxon>
        <taxon>Pucciniomycetes</taxon>
        <taxon>Pucciniales</taxon>
        <taxon>Pucciniaceae</taxon>
        <taxon>Puccinia</taxon>
    </lineage>
</organism>
<dbReference type="EMBL" id="VDEP01000173">
    <property type="protein sequence ID" value="KAA1125982.1"/>
    <property type="molecule type" value="Genomic_DNA"/>
</dbReference>
<evidence type="ECO:0000313" key="2">
    <source>
        <dbReference type="Proteomes" id="UP000325313"/>
    </source>
</evidence>
<name>A0A5B0RL18_PUCGR</name>
<dbReference type="Proteomes" id="UP000325313">
    <property type="component" value="Unassembled WGS sequence"/>
</dbReference>
<sequence length="113" mass="12727">MNRSANSAILAAGSTTISRMASCFNRAAVRLHIAHNISHTTNLEIRALVRMRMDTLESRWHHPRGFLYHQPYLRGLAHQTGTQGNAALTAFFAIPYDSHMRIDHSSDKNLKDS</sequence>
<evidence type="ECO:0000313" key="1">
    <source>
        <dbReference type="EMBL" id="KAA1125982.1"/>
    </source>
</evidence>
<dbReference type="AlphaFoldDB" id="A0A5B0RL18"/>